<dbReference type="Gene3D" id="1.10.10.10">
    <property type="entry name" value="Winged helix-like DNA-binding domain superfamily/Winged helix DNA-binding domain"/>
    <property type="match status" value="1"/>
</dbReference>
<dbReference type="SMART" id="SM00347">
    <property type="entry name" value="HTH_MARR"/>
    <property type="match status" value="1"/>
</dbReference>
<dbReference type="CDD" id="cd00090">
    <property type="entry name" value="HTH_ARSR"/>
    <property type="match status" value="1"/>
</dbReference>
<dbReference type="SUPFAM" id="SSF46785">
    <property type="entry name" value="Winged helix' DNA-binding domain"/>
    <property type="match status" value="1"/>
</dbReference>
<reference evidence="3 4" key="1">
    <citation type="submission" date="2020-07" db="EMBL/GenBank/DDBJ databases">
        <title>Pusillimonas sp. nov., isolated from poultry manure in Taiwan.</title>
        <authorList>
            <person name="Lin S.-Y."/>
            <person name="Tang Y.-S."/>
            <person name="Young C.-C."/>
        </authorList>
    </citation>
    <scope>NUCLEOTIDE SEQUENCE [LARGE SCALE GENOMIC DNA]</scope>
    <source>
        <strain evidence="3 4">CC-YST705</strain>
    </source>
</reference>
<dbReference type="InterPro" id="IPR039422">
    <property type="entry name" value="MarR/SlyA-like"/>
</dbReference>
<gene>
    <name evidence="3" type="ORF">H0484_10225</name>
</gene>
<protein>
    <submittedName>
        <fullName evidence="3">Winged helix-turn-helix transcriptional regulator</fullName>
    </submittedName>
</protein>
<evidence type="ECO:0000259" key="2">
    <source>
        <dbReference type="PROSITE" id="PS50995"/>
    </source>
</evidence>
<dbReference type="PANTHER" id="PTHR33164:SF43">
    <property type="entry name" value="HTH-TYPE TRANSCRIPTIONAL REPRESSOR YETL"/>
    <property type="match status" value="1"/>
</dbReference>
<name>A0ABS8CDK0_9BURK</name>
<comment type="caution">
    <text evidence="3">The sequence shown here is derived from an EMBL/GenBank/DDBJ whole genome shotgun (WGS) entry which is preliminary data.</text>
</comment>
<proteinExistence type="predicted"/>
<evidence type="ECO:0000313" key="3">
    <source>
        <dbReference type="EMBL" id="MCB5364120.1"/>
    </source>
</evidence>
<keyword evidence="4" id="KW-1185">Reference proteome</keyword>
<dbReference type="InterPro" id="IPR036390">
    <property type="entry name" value="WH_DNA-bd_sf"/>
</dbReference>
<dbReference type="PANTHER" id="PTHR33164">
    <property type="entry name" value="TRANSCRIPTIONAL REGULATOR, MARR FAMILY"/>
    <property type="match status" value="1"/>
</dbReference>
<dbReference type="PRINTS" id="PR00598">
    <property type="entry name" value="HTHMARR"/>
</dbReference>
<dbReference type="InterPro" id="IPR011991">
    <property type="entry name" value="ArsR-like_HTH"/>
</dbReference>
<feature type="compositionally biased region" description="Basic residues" evidence="1">
    <location>
        <begin position="1"/>
        <end position="10"/>
    </location>
</feature>
<organism evidence="3 4">
    <name type="scientific">Mesopusillimonas faecipullorum</name>
    <dbReference type="NCBI Taxonomy" id="2755040"/>
    <lineage>
        <taxon>Bacteria</taxon>
        <taxon>Pseudomonadati</taxon>
        <taxon>Pseudomonadota</taxon>
        <taxon>Betaproteobacteria</taxon>
        <taxon>Burkholderiales</taxon>
        <taxon>Alcaligenaceae</taxon>
        <taxon>Mesopusillimonas</taxon>
    </lineage>
</organism>
<sequence>MSSLKGKSKMGKSSAQKQPWLPDAPPPYLGHETFMPYVLNQATAALNADFLPVLRDHGMTLLHWRVLAFLCEKTDGLGVSALARMTGAEQATLSRALMVMEKAGFIVRQPGQHDQRMVVIHLLEAGKRQFQAVLPLAWGIYVRAVGGLSQEEQQTLHYMLNRIRDNMESSA</sequence>
<dbReference type="PROSITE" id="PS50995">
    <property type="entry name" value="HTH_MARR_2"/>
    <property type="match status" value="1"/>
</dbReference>
<dbReference type="Proteomes" id="UP000776983">
    <property type="component" value="Unassembled WGS sequence"/>
</dbReference>
<feature type="domain" description="HTH marR-type" evidence="2">
    <location>
        <begin position="32"/>
        <end position="165"/>
    </location>
</feature>
<evidence type="ECO:0000256" key="1">
    <source>
        <dbReference type="SAM" id="MobiDB-lite"/>
    </source>
</evidence>
<accession>A0ABS8CDK0</accession>
<evidence type="ECO:0000313" key="4">
    <source>
        <dbReference type="Proteomes" id="UP000776983"/>
    </source>
</evidence>
<dbReference type="InterPro" id="IPR036388">
    <property type="entry name" value="WH-like_DNA-bd_sf"/>
</dbReference>
<dbReference type="InterPro" id="IPR000835">
    <property type="entry name" value="HTH_MarR-typ"/>
</dbReference>
<feature type="region of interest" description="Disordered" evidence="1">
    <location>
        <begin position="1"/>
        <end position="22"/>
    </location>
</feature>
<dbReference type="EMBL" id="JACDXW010000005">
    <property type="protein sequence ID" value="MCB5364120.1"/>
    <property type="molecule type" value="Genomic_DNA"/>
</dbReference>
<dbReference type="Pfam" id="PF12802">
    <property type="entry name" value="MarR_2"/>
    <property type="match status" value="1"/>
</dbReference>